<feature type="compositionally biased region" description="Basic and acidic residues" evidence="1">
    <location>
        <begin position="15"/>
        <end position="24"/>
    </location>
</feature>
<sequence length="82" mass="9532">MADIVNLRQARKQKARDEKMRAAEQNRALHGRSKVEKERDRMIADKSDKFVAGHRREPFGDKDNQNIGPRGGFRMNPMLRAK</sequence>
<evidence type="ECO:0000313" key="2">
    <source>
        <dbReference type="EMBL" id="MBB6410412.1"/>
    </source>
</evidence>
<reference evidence="2 3" key="1">
    <citation type="submission" date="2020-08" db="EMBL/GenBank/DDBJ databases">
        <title>Genomic Encyclopedia of Type Strains, Phase IV (KMG-IV): sequencing the most valuable type-strain genomes for metagenomic binning, comparative biology and taxonomic classification.</title>
        <authorList>
            <person name="Goeker M."/>
        </authorList>
    </citation>
    <scope>NUCLEOTIDE SEQUENCE [LARGE SCALE GENOMIC DNA]</scope>
    <source>
        <strain evidence="2 3">DSM 100039</strain>
    </source>
</reference>
<dbReference type="Proteomes" id="UP000556329">
    <property type="component" value="Unassembled WGS sequence"/>
</dbReference>
<dbReference type="AlphaFoldDB" id="A0A841PJS0"/>
<comment type="caution">
    <text evidence="2">The sequence shown here is derived from an EMBL/GenBank/DDBJ whole genome shotgun (WGS) entry which is preliminary data.</text>
</comment>
<dbReference type="Pfam" id="PF13770">
    <property type="entry name" value="DUF4169"/>
    <property type="match status" value="1"/>
</dbReference>
<feature type="region of interest" description="Disordered" evidence="1">
    <location>
        <begin position="1"/>
        <end position="82"/>
    </location>
</feature>
<evidence type="ECO:0000256" key="1">
    <source>
        <dbReference type="SAM" id="MobiDB-lite"/>
    </source>
</evidence>
<gene>
    <name evidence="2" type="ORF">HNQ71_003086</name>
</gene>
<evidence type="ECO:0008006" key="4">
    <source>
        <dbReference type="Google" id="ProtNLM"/>
    </source>
</evidence>
<evidence type="ECO:0000313" key="3">
    <source>
        <dbReference type="Proteomes" id="UP000556329"/>
    </source>
</evidence>
<feature type="compositionally biased region" description="Basic and acidic residues" evidence="1">
    <location>
        <begin position="33"/>
        <end position="64"/>
    </location>
</feature>
<keyword evidence="3" id="KW-1185">Reference proteome</keyword>
<dbReference type="EMBL" id="JACHEF010000003">
    <property type="protein sequence ID" value="MBB6410412.1"/>
    <property type="molecule type" value="Genomic_DNA"/>
</dbReference>
<organism evidence="2 3">
    <name type="scientific">Mesorhizobium sangaii</name>
    <dbReference type="NCBI Taxonomy" id="505389"/>
    <lineage>
        <taxon>Bacteria</taxon>
        <taxon>Pseudomonadati</taxon>
        <taxon>Pseudomonadota</taxon>
        <taxon>Alphaproteobacteria</taxon>
        <taxon>Hyphomicrobiales</taxon>
        <taxon>Phyllobacteriaceae</taxon>
        <taxon>Mesorhizobium</taxon>
    </lineage>
</organism>
<protein>
    <recommendedName>
        <fullName evidence="4">DUF4169 family protein</fullName>
    </recommendedName>
</protein>
<dbReference type="RefSeq" id="WP_184873386.1">
    <property type="nucleotide sequence ID" value="NZ_JACHEF010000003.1"/>
</dbReference>
<accession>A0A841PJS0</accession>
<name>A0A841PJS0_9HYPH</name>
<dbReference type="InterPro" id="IPR025227">
    <property type="entry name" value="DUF4169"/>
</dbReference>
<proteinExistence type="predicted"/>